<evidence type="ECO:0000256" key="2">
    <source>
        <dbReference type="SAM" id="Phobius"/>
    </source>
</evidence>
<feature type="region of interest" description="Disordered" evidence="1">
    <location>
        <begin position="142"/>
        <end position="166"/>
    </location>
</feature>
<gene>
    <name evidence="3" type="ORF">SAMN06264365_102435</name>
</gene>
<sequence>MKYDRIRGLAIMIACLGFLGLFNAGADLYREAELALGSSEVTASVLQVATDVNGEVQYQVSFPWEHQEREAWTHWMPDGTRPGSQLSVLVAVGDPDVVTGTGTGSQRLRHYLLRTTLFALLITGVVLFWRWIKRREAAAETRRRQVRPTVARTRTSRSRRRSHRKR</sequence>
<evidence type="ECO:0008006" key="5">
    <source>
        <dbReference type="Google" id="ProtNLM"/>
    </source>
</evidence>
<dbReference type="Proteomes" id="UP000198415">
    <property type="component" value="Unassembled WGS sequence"/>
</dbReference>
<dbReference type="RefSeq" id="WP_089292233.1">
    <property type="nucleotide sequence ID" value="NZ_BOMU01000027.1"/>
</dbReference>
<dbReference type="AlphaFoldDB" id="A0A238WEC2"/>
<evidence type="ECO:0000256" key="1">
    <source>
        <dbReference type="SAM" id="MobiDB-lite"/>
    </source>
</evidence>
<organism evidence="3 4">
    <name type="scientific">Actinoplanes regularis</name>
    <dbReference type="NCBI Taxonomy" id="52697"/>
    <lineage>
        <taxon>Bacteria</taxon>
        <taxon>Bacillati</taxon>
        <taxon>Actinomycetota</taxon>
        <taxon>Actinomycetes</taxon>
        <taxon>Micromonosporales</taxon>
        <taxon>Micromonosporaceae</taxon>
        <taxon>Actinoplanes</taxon>
    </lineage>
</organism>
<keyword evidence="2" id="KW-0472">Membrane</keyword>
<evidence type="ECO:0000313" key="4">
    <source>
        <dbReference type="Proteomes" id="UP000198415"/>
    </source>
</evidence>
<proteinExistence type="predicted"/>
<dbReference type="EMBL" id="FZNR01000002">
    <property type="protein sequence ID" value="SNR44623.1"/>
    <property type="molecule type" value="Genomic_DNA"/>
</dbReference>
<evidence type="ECO:0000313" key="3">
    <source>
        <dbReference type="EMBL" id="SNR44623.1"/>
    </source>
</evidence>
<keyword evidence="2" id="KW-1133">Transmembrane helix</keyword>
<keyword evidence="4" id="KW-1185">Reference proteome</keyword>
<protein>
    <recommendedName>
        <fullName evidence="5">DUF3592 domain-containing protein</fullName>
    </recommendedName>
</protein>
<feature type="transmembrane region" description="Helical" evidence="2">
    <location>
        <begin position="111"/>
        <end position="132"/>
    </location>
</feature>
<keyword evidence="2" id="KW-0812">Transmembrane</keyword>
<name>A0A238WEC2_9ACTN</name>
<accession>A0A238WEC2</accession>
<feature type="compositionally biased region" description="Basic residues" evidence="1">
    <location>
        <begin position="154"/>
        <end position="166"/>
    </location>
</feature>
<reference evidence="3 4" key="1">
    <citation type="submission" date="2017-06" db="EMBL/GenBank/DDBJ databases">
        <authorList>
            <person name="Kim H.J."/>
            <person name="Triplett B.A."/>
        </authorList>
    </citation>
    <scope>NUCLEOTIDE SEQUENCE [LARGE SCALE GENOMIC DNA]</scope>
    <source>
        <strain evidence="3 4">DSM 43151</strain>
    </source>
</reference>